<organism evidence="1 2">
    <name type="scientific">Cymbomonas tetramitiformis</name>
    <dbReference type="NCBI Taxonomy" id="36881"/>
    <lineage>
        <taxon>Eukaryota</taxon>
        <taxon>Viridiplantae</taxon>
        <taxon>Chlorophyta</taxon>
        <taxon>Pyramimonadophyceae</taxon>
        <taxon>Pyramimonadales</taxon>
        <taxon>Pyramimonadaceae</taxon>
        <taxon>Cymbomonas</taxon>
    </lineage>
</organism>
<reference evidence="1 2" key="1">
    <citation type="journal article" date="2015" name="Genome Biol. Evol.">
        <title>Comparative Genomics of a Bacterivorous Green Alga Reveals Evolutionary Causalities and Consequences of Phago-Mixotrophic Mode of Nutrition.</title>
        <authorList>
            <person name="Burns J.A."/>
            <person name="Paasch A."/>
            <person name="Narechania A."/>
            <person name="Kim E."/>
        </authorList>
    </citation>
    <scope>NUCLEOTIDE SEQUENCE [LARGE SCALE GENOMIC DNA]</scope>
    <source>
        <strain evidence="1 2">PLY_AMNH</strain>
    </source>
</reference>
<name>A0AAE0BDN1_9CHLO</name>
<dbReference type="Proteomes" id="UP001190700">
    <property type="component" value="Unassembled WGS sequence"/>
</dbReference>
<comment type="caution">
    <text evidence="1">The sequence shown here is derived from an EMBL/GenBank/DDBJ whole genome shotgun (WGS) entry which is preliminary data.</text>
</comment>
<evidence type="ECO:0000313" key="2">
    <source>
        <dbReference type="Proteomes" id="UP001190700"/>
    </source>
</evidence>
<dbReference type="EMBL" id="LGRX02035600">
    <property type="protein sequence ID" value="KAK3233937.1"/>
    <property type="molecule type" value="Genomic_DNA"/>
</dbReference>
<proteinExistence type="predicted"/>
<accession>A0AAE0BDN1</accession>
<gene>
    <name evidence="1" type="ORF">CYMTET_55793</name>
</gene>
<sequence length="95" mass="9587">MAAVQWQKLAKVPSAGAVAEAGLELGAVAEAGLEQARPIQWQKLAESLGGAGAGESSLELRRMMQWQKLAGMFGASAVAEPGLIVVGAGEVAEAG</sequence>
<evidence type="ECO:0000313" key="1">
    <source>
        <dbReference type="EMBL" id="KAK3233937.1"/>
    </source>
</evidence>
<keyword evidence="2" id="KW-1185">Reference proteome</keyword>
<protein>
    <submittedName>
        <fullName evidence="1">Uncharacterized protein</fullName>
    </submittedName>
</protein>
<dbReference type="AlphaFoldDB" id="A0AAE0BDN1"/>